<reference evidence="6 7" key="1">
    <citation type="submission" date="2015-04" db="EMBL/GenBank/DDBJ databases">
        <title>Complete genome sequence of Schizopora paradoxa KUC8140, a cosmopolitan wood degrader in East Asia.</title>
        <authorList>
            <consortium name="DOE Joint Genome Institute"/>
            <person name="Min B."/>
            <person name="Park H."/>
            <person name="Jang Y."/>
            <person name="Kim J.-J."/>
            <person name="Kim K.H."/>
            <person name="Pangilinan J."/>
            <person name="Lipzen A."/>
            <person name="Riley R."/>
            <person name="Grigoriev I.V."/>
            <person name="Spatafora J.W."/>
            <person name="Choi I.-G."/>
        </authorList>
    </citation>
    <scope>NUCLEOTIDE SEQUENCE [LARGE SCALE GENOMIC DNA]</scope>
    <source>
        <strain evidence="6 7">KUC8140</strain>
    </source>
</reference>
<organism evidence="6 7">
    <name type="scientific">Schizopora paradoxa</name>
    <dbReference type="NCBI Taxonomy" id="27342"/>
    <lineage>
        <taxon>Eukaryota</taxon>
        <taxon>Fungi</taxon>
        <taxon>Dikarya</taxon>
        <taxon>Basidiomycota</taxon>
        <taxon>Agaricomycotina</taxon>
        <taxon>Agaricomycetes</taxon>
        <taxon>Hymenochaetales</taxon>
        <taxon>Schizoporaceae</taxon>
        <taxon>Schizopora</taxon>
    </lineage>
</organism>
<evidence type="ECO:0000256" key="2">
    <source>
        <dbReference type="ARBA" id="ARBA00022763"/>
    </source>
</evidence>
<dbReference type="OrthoDB" id="3184250at2759"/>
<evidence type="ECO:0000256" key="3">
    <source>
        <dbReference type="ARBA" id="ARBA00023204"/>
    </source>
</evidence>
<dbReference type="CDD" id="cd22285">
    <property type="entry name" value="HD_XLF_N"/>
    <property type="match status" value="1"/>
</dbReference>
<feature type="domain" description="XLF-like N-terminal" evidence="5">
    <location>
        <begin position="17"/>
        <end position="124"/>
    </location>
</feature>
<dbReference type="InParanoid" id="A0A0H2RNF0"/>
<keyword evidence="3" id="KW-0234">DNA repair</keyword>
<keyword evidence="4" id="KW-0539">Nucleus</keyword>
<dbReference type="Gene3D" id="2.170.210.10">
    <property type="entry name" value="DNA double-strand break repair and VJ recombination XRCC4, N-terminal"/>
    <property type="match status" value="1"/>
</dbReference>
<dbReference type="InterPro" id="IPR015381">
    <property type="entry name" value="XLF-like_N"/>
</dbReference>
<sequence>MDDFTEDHSKLLLPREWLVKVDVTTSTPYLFKFAHSADQSGCCILISDTKKVWTEVLPRKHFSRRWKKCNPNIPVPEEDNLASKILCSIHSASGLSDASFDIIDSPIADLSFELEFEGFKWRWDTFLLGPRTSSDIISKHLIMPLITMAHVAFYSADPVSELCEEDLEKVVDKIGRAARRSVDTHVKHTIAKPRIATSLQRVSALLGLVPDLPLRLLPTTWRACWRNAIQNPRWLKVTRQRSPLVPQRLKGSLAQDTLPNPYAPKERATRQLDVLLLRRLTSRLALKQKRRARTTHPQARLHLA</sequence>
<accession>A0A0H2RNF0</accession>
<evidence type="ECO:0000256" key="1">
    <source>
        <dbReference type="ARBA" id="ARBA00004123"/>
    </source>
</evidence>
<dbReference type="GO" id="GO:0006303">
    <property type="term" value="P:double-strand break repair via nonhomologous end joining"/>
    <property type="evidence" value="ECO:0007669"/>
    <property type="project" value="UniProtKB-ARBA"/>
</dbReference>
<evidence type="ECO:0000259" key="5">
    <source>
        <dbReference type="Pfam" id="PF09302"/>
    </source>
</evidence>
<name>A0A0H2RNF0_9AGAM</name>
<evidence type="ECO:0000256" key="4">
    <source>
        <dbReference type="ARBA" id="ARBA00023242"/>
    </source>
</evidence>
<evidence type="ECO:0000313" key="7">
    <source>
        <dbReference type="Proteomes" id="UP000053477"/>
    </source>
</evidence>
<keyword evidence="2" id="KW-0227">DNA damage</keyword>
<dbReference type="InterPro" id="IPR038051">
    <property type="entry name" value="XRCC4-like_N_sf"/>
</dbReference>
<dbReference type="EMBL" id="KQ085959">
    <property type="protein sequence ID" value="KLO13470.1"/>
    <property type="molecule type" value="Genomic_DNA"/>
</dbReference>
<dbReference type="Pfam" id="PF09302">
    <property type="entry name" value="XLF"/>
    <property type="match status" value="1"/>
</dbReference>
<proteinExistence type="predicted"/>
<dbReference type="AlphaFoldDB" id="A0A0H2RNF0"/>
<comment type="subcellular location">
    <subcellularLocation>
        <location evidence="1">Nucleus</location>
    </subcellularLocation>
</comment>
<dbReference type="GO" id="GO:0005634">
    <property type="term" value="C:nucleus"/>
    <property type="evidence" value="ECO:0007669"/>
    <property type="project" value="UniProtKB-SubCell"/>
</dbReference>
<protein>
    <recommendedName>
        <fullName evidence="5">XLF-like N-terminal domain-containing protein</fullName>
    </recommendedName>
</protein>
<dbReference type="Proteomes" id="UP000053477">
    <property type="component" value="Unassembled WGS sequence"/>
</dbReference>
<gene>
    <name evidence="6" type="ORF">SCHPADRAFT_363776</name>
</gene>
<keyword evidence="7" id="KW-1185">Reference proteome</keyword>
<evidence type="ECO:0000313" key="6">
    <source>
        <dbReference type="EMBL" id="KLO13470.1"/>
    </source>
</evidence>